<dbReference type="Pfam" id="PF00248">
    <property type="entry name" value="Aldo_ket_red"/>
    <property type="match status" value="1"/>
</dbReference>
<gene>
    <name evidence="2" type="ordered locus">IALB_0990</name>
</gene>
<dbReference type="AlphaFoldDB" id="I0AI95"/>
<dbReference type="Proteomes" id="UP000007394">
    <property type="component" value="Chromosome"/>
</dbReference>
<dbReference type="InterPro" id="IPR023210">
    <property type="entry name" value="NADP_OxRdtase_dom"/>
</dbReference>
<organism evidence="2 3">
    <name type="scientific">Ignavibacterium album (strain DSM 19864 / JCM 16511 / NBRC 101810 / Mat9-16)</name>
    <dbReference type="NCBI Taxonomy" id="945713"/>
    <lineage>
        <taxon>Bacteria</taxon>
        <taxon>Pseudomonadati</taxon>
        <taxon>Ignavibacteriota</taxon>
        <taxon>Ignavibacteria</taxon>
        <taxon>Ignavibacteriales</taxon>
        <taxon>Ignavibacteriaceae</taxon>
        <taxon>Ignavibacterium</taxon>
    </lineage>
</organism>
<dbReference type="PANTHER" id="PTHR43312">
    <property type="entry name" value="D-THREO-ALDOSE 1-DEHYDROGENASE"/>
    <property type="match status" value="1"/>
</dbReference>
<dbReference type="STRING" id="945713.IALB_0990"/>
<dbReference type="HOGENOM" id="CLU_023205_2_3_10"/>
<dbReference type="EMBL" id="CP003418">
    <property type="protein sequence ID" value="AFH48702.1"/>
    <property type="molecule type" value="Genomic_DNA"/>
</dbReference>
<protein>
    <submittedName>
        <fullName evidence="2">Putative oxidoreductase</fullName>
    </submittedName>
</protein>
<dbReference type="CDD" id="cd19086">
    <property type="entry name" value="AKR_AKR11C1"/>
    <property type="match status" value="1"/>
</dbReference>
<evidence type="ECO:0000259" key="1">
    <source>
        <dbReference type="Pfam" id="PF00248"/>
    </source>
</evidence>
<dbReference type="eggNOG" id="COG0667">
    <property type="taxonomic scope" value="Bacteria"/>
</dbReference>
<feature type="domain" description="NADP-dependent oxidoreductase" evidence="1">
    <location>
        <begin position="15"/>
        <end position="311"/>
    </location>
</feature>
<dbReference type="InterPro" id="IPR053135">
    <property type="entry name" value="AKR2_Oxidoreductase"/>
</dbReference>
<dbReference type="KEGG" id="ial:IALB_0990"/>
<dbReference type="OrthoDB" id="9773828at2"/>
<sequence length="326" mass="37037">MNYRKFGNTELVVSEIGFGAWAIGGPAMIGNLPIGWSNVDDNTSIEALKKSFDLGINFYDTADFYGFGHSEELIGKVFGNRSDVIIATKVGHRVENNQILLDYTKSHILKSCDESLKRLKRDVIDFYQLHSAKLTHLEDGQCIEAMEELKSQGKIRYWGISLNTFNPYPEAEFLMQRNLGDGFQVAFNIINQRALKLIETSSEKAYGIIARIPLQFGLLTGKFTKETRFSEDDHRSFRLKPEFLSELLDSLDDVWKISNKYKVDKVTFALSFIMNHKGVSTVIPGIKTPEQAIKNTQPLIKISQEDLDLIHHLFEIKFDSLVSKMA</sequence>
<name>I0AI95_IGNAJ</name>
<proteinExistence type="predicted"/>
<dbReference type="PANTHER" id="PTHR43312:SF1">
    <property type="entry name" value="NADP-DEPENDENT OXIDOREDUCTASE DOMAIN-CONTAINING PROTEIN"/>
    <property type="match status" value="1"/>
</dbReference>
<keyword evidence="3" id="KW-1185">Reference proteome</keyword>
<evidence type="ECO:0000313" key="2">
    <source>
        <dbReference type="EMBL" id="AFH48702.1"/>
    </source>
</evidence>
<accession>I0AI95</accession>
<dbReference type="Gene3D" id="3.20.20.100">
    <property type="entry name" value="NADP-dependent oxidoreductase domain"/>
    <property type="match status" value="1"/>
</dbReference>
<dbReference type="InterPro" id="IPR036812">
    <property type="entry name" value="NAD(P)_OxRdtase_dom_sf"/>
</dbReference>
<reference evidence="2 3" key="1">
    <citation type="journal article" date="2012" name="Front. Microbiol.">
        <title>Complete genome of Ignavibacterium album, a metabolically versatile, flagellated, facultative anaerobe from the phylum Chlorobi.</title>
        <authorList>
            <person name="Liu Z."/>
            <person name="Frigaard N.-U."/>
            <person name="Vogl K."/>
            <person name="Iino T."/>
            <person name="Ohkuma M."/>
            <person name="Overmann J."/>
            <person name="Bryant D.A."/>
        </authorList>
    </citation>
    <scope>NUCLEOTIDE SEQUENCE [LARGE SCALE GENOMIC DNA]</scope>
    <source>
        <strain evidence="3">DSM 19864 / JCM 16511 / NBRC 101810 / Mat9-16</strain>
    </source>
</reference>
<dbReference type="RefSeq" id="WP_014559857.1">
    <property type="nucleotide sequence ID" value="NC_017464.1"/>
</dbReference>
<dbReference type="SUPFAM" id="SSF51430">
    <property type="entry name" value="NAD(P)-linked oxidoreductase"/>
    <property type="match status" value="1"/>
</dbReference>
<evidence type="ECO:0000313" key="3">
    <source>
        <dbReference type="Proteomes" id="UP000007394"/>
    </source>
</evidence>